<organism evidence="2 3">
    <name type="scientific">Adineta ricciae</name>
    <name type="common">Rotifer</name>
    <dbReference type="NCBI Taxonomy" id="249248"/>
    <lineage>
        <taxon>Eukaryota</taxon>
        <taxon>Metazoa</taxon>
        <taxon>Spiralia</taxon>
        <taxon>Gnathifera</taxon>
        <taxon>Rotifera</taxon>
        <taxon>Eurotatoria</taxon>
        <taxon>Bdelloidea</taxon>
        <taxon>Adinetida</taxon>
        <taxon>Adinetidae</taxon>
        <taxon>Adineta</taxon>
    </lineage>
</organism>
<dbReference type="Proteomes" id="UP000663828">
    <property type="component" value="Unassembled WGS sequence"/>
</dbReference>
<protein>
    <submittedName>
        <fullName evidence="2">Uncharacterized protein</fullName>
    </submittedName>
</protein>
<feature type="region of interest" description="Disordered" evidence="1">
    <location>
        <begin position="1"/>
        <end position="55"/>
    </location>
</feature>
<accession>A0A816EYI8</accession>
<keyword evidence="3" id="KW-1185">Reference proteome</keyword>
<dbReference type="EMBL" id="CAJNOR010010478">
    <property type="protein sequence ID" value="CAF1654170.1"/>
    <property type="molecule type" value="Genomic_DNA"/>
</dbReference>
<evidence type="ECO:0000256" key="1">
    <source>
        <dbReference type="SAM" id="MobiDB-lite"/>
    </source>
</evidence>
<sequence length="77" mass="6850">MQAFRTGGSGGTGTGGSGGTGTGGSGGTGTGGSGGTGTGGGPNTGGGPDTDGDLVTVVVGGVVDNLDSAALERKEYD</sequence>
<dbReference type="AlphaFoldDB" id="A0A816EYI8"/>
<reference evidence="2" key="1">
    <citation type="submission" date="2021-02" db="EMBL/GenBank/DDBJ databases">
        <authorList>
            <person name="Nowell W R."/>
        </authorList>
    </citation>
    <scope>NUCLEOTIDE SEQUENCE</scope>
</reference>
<evidence type="ECO:0000313" key="2">
    <source>
        <dbReference type="EMBL" id="CAF1654170.1"/>
    </source>
</evidence>
<comment type="caution">
    <text evidence="2">The sequence shown here is derived from an EMBL/GenBank/DDBJ whole genome shotgun (WGS) entry which is preliminary data.</text>
</comment>
<gene>
    <name evidence="2" type="ORF">XAT740_LOCUS55586</name>
</gene>
<evidence type="ECO:0000313" key="3">
    <source>
        <dbReference type="Proteomes" id="UP000663828"/>
    </source>
</evidence>
<proteinExistence type="predicted"/>
<feature type="compositionally biased region" description="Gly residues" evidence="1">
    <location>
        <begin position="7"/>
        <end position="49"/>
    </location>
</feature>
<name>A0A816EYI8_ADIRI</name>